<dbReference type="Proteomes" id="UP000199315">
    <property type="component" value="Unassembled WGS sequence"/>
</dbReference>
<accession>A0A1D3TUJ2</accession>
<gene>
    <name evidence="3" type="ORF">SAMN05421730_101352</name>
</gene>
<keyword evidence="4" id="KW-1185">Reference proteome</keyword>
<proteinExistence type="predicted"/>
<dbReference type="AlphaFoldDB" id="A0A1D3TUJ2"/>
<dbReference type="EMBL" id="FMKA01000013">
    <property type="protein sequence ID" value="SCP97748.1"/>
    <property type="molecule type" value="Genomic_DNA"/>
</dbReference>
<name>A0A1D3TUJ2_9FIRM</name>
<evidence type="ECO:0000256" key="1">
    <source>
        <dbReference type="SAM" id="MobiDB-lite"/>
    </source>
</evidence>
<protein>
    <submittedName>
        <fullName evidence="3">Relaxase/Mobilisation nuclease domain-containing protein</fullName>
    </submittedName>
</protein>
<evidence type="ECO:0000259" key="2">
    <source>
        <dbReference type="Pfam" id="PF03432"/>
    </source>
</evidence>
<feature type="compositionally biased region" description="Basic and acidic residues" evidence="1">
    <location>
        <begin position="459"/>
        <end position="486"/>
    </location>
</feature>
<dbReference type="RefSeq" id="WP_091234152.1">
    <property type="nucleotide sequence ID" value="NZ_FMKA01000013.1"/>
</dbReference>
<evidence type="ECO:0000313" key="3">
    <source>
        <dbReference type="EMBL" id="SCP97748.1"/>
    </source>
</evidence>
<organism evidence="3 4">
    <name type="scientific">Anaerobium acetethylicum</name>
    <dbReference type="NCBI Taxonomy" id="1619234"/>
    <lineage>
        <taxon>Bacteria</taxon>
        <taxon>Bacillati</taxon>
        <taxon>Bacillota</taxon>
        <taxon>Clostridia</taxon>
        <taxon>Lachnospirales</taxon>
        <taxon>Lachnospiraceae</taxon>
        <taxon>Anaerobium</taxon>
    </lineage>
</organism>
<dbReference type="STRING" id="1619234.SAMN05421730_101352"/>
<reference evidence="3 4" key="1">
    <citation type="submission" date="2016-09" db="EMBL/GenBank/DDBJ databases">
        <authorList>
            <person name="Capua I."/>
            <person name="De Benedictis P."/>
            <person name="Joannis T."/>
            <person name="Lombin L.H."/>
            <person name="Cattoli G."/>
        </authorList>
    </citation>
    <scope>NUCLEOTIDE SEQUENCE [LARGE SCALE GENOMIC DNA]</scope>
    <source>
        <strain evidence="3 4">GluBS11</strain>
    </source>
</reference>
<sequence>MAISKILYMKDCGTGNPGKHLKQGIDYITRKEKTGNGLYVGGLNCQPEFAYEQMRETKKEFGKTDKRQGYHLIISFAEGETTPEQAFEIIGRFVKEYLGNGYEAVYTVHDNTDHIHGHVIFNSVSFMDGRKYRYEKGDWAKYIQPVTNRLCEEYGLSTVEISEDRAQPTETYREWNDYKDGRFVWGDMIRRDLDACVLQAPSFESFLDLLKEKGYEIKQGKHLAVQPAGLSRFRRTKSLGENYTEERLRERILAESLSDYRPARKGCQPGIIRCRVKRLKKSRMSGIQKRYFARMYRLGKLKKRPYSRAWKYRNEIRKFERLQEQYLFLTRHGVGNIQGLEAVNGTLSGMKKEASRDRSRLYRERAKFRLLFEKMEEAESLQKAAASFRAGDDFFKEEYLKFEAIEKEMSGQGYSFEEVTRLKIHYSGEIARMREKEKAIRKELSIAKRLLKELSCVPEKQKIQSKPERKNQGEPEKNMETREKQAEGLGSR</sequence>
<dbReference type="OrthoDB" id="9762440at2"/>
<feature type="region of interest" description="Disordered" evidence="1">
    <location>
        <begin position="459"/>
        <end position="492"/>
    </location>
</feature>
<feature type="domain" description="MobA/VirD2-like nuclease" evidence="2">
    <location>
        <begin position="27"/>
        <end position="156"/>
    </location>
</feature>
<evidence type="ECO:0000313" key="4">
    <source>
        <dbReference type="Proteomes" id="UP000199315"/>
    </source>
</evidence>
<dbReference type="Pfam" id="PF03432">
    <property type="entry name" value="Relaxase"/>
    <property type="match status" value="1"/>
</dbReference>
<dbReference type="InterPro" id="IPR005094">
    <property type="entry name" value="Endonuclease_MobA/VirD2"/>
</dbReference>